<feature type="non-terminal residue" evidence="2">
    <location>
        <position position="100"/>
    </location>
</feature>
<protein>
    <recommendedName>
        <fullName evidence="1">VOC domain-containing protein</fullName>
    </recommendedName>
</protein>
<dbReference type="AlphaFoldDB" id="V4TKM3"/>
<dbReference type="Proteomes" id="UP000030687">
    <property type="component" value="Unassembled WGS sequence"/>
</dbReference>
<dbReference type="InterPro" id="IPR029068">
    <property type="entry name" value="Glyas_Bleomycin-R_OHBP_Dase"/>
</dbReference>
<dbReference type="SUPFAM" id="SSF54593">
    <property type="entry name" value="Glyoxalase/Bleomycin resistance protein/Dihydroxybiphenyl dioxygenase"/>
    <property type="match status" value="1"/>
</dbReference>
<dbReference type="InParanoid" id="V4TKM3"/>
<gene>
    <name evidence="2" type="ORF">CICLE_v10033699mg</name>
</gene>
<dbReference type="Pfam" id="PF00903">
    <property type="entry name" value="Glyoxalase"/>
    <property type="match status" value="1"/>
</dbReference>
<dbReference type="InterPro" id="IPR004360">
    <property type="entry name" value="Glyas_Fos-R_dOase_dom"/>
</dbReference>
<dbReference type="OrthoDB" id="16820at2759"/>
<dbReference type="PROSITE" id="PS51819">
    <property type="entry name" value="VOC"/>
    <property type="match status" value="1"/>
</dbReference>
<feature type="domain" description="VOC" evidence="1">
    <location>
        <begin position="2"/>
        <end position="100"/>
    </location>
</feature>
<keyword evidence="3" id="KW-1185">Reference proteome</keyword>
<evidence type="ECO:0000313" key="2">
    <source>
        <dbReference type="EMBL" id="ESR52165.1"/>
    </source>
</evidence>
<organism evidence="2 3">
    <name type="scientific">Citrus clementina</name>
    <name type="common">Clementine</name>
    <name type="synonym">Citrus deliciosa x Citrus sinensis</name>
    <dbReference type="NCBI Taxonomy" id="85681"/>
    <lineage>
        <taxon>Eukaryota</taxon>
        <taxon>Viridiplantae</taxon>
        <taxon>Streptophyta</taxon>
        <taxon>Embryophyta</taxon>
        <taxon>Tracheophyta</taxon>
        <taxon>Spermatophyta</taxon>
        <taxon>Magnoliopsida</taxon>
        <taxon>eudicotyledons</taxon>
        <taxon>Gunneridae</taxon>
        <taxon>Pentapetalae</taxon>
        <taxon>rosids</taxon>
        <taxon>malvids</taxon>
        <taxon>Sapindales</taxon>
        <taxon>Rutaceae</taxon>
        <taxon>Aurantioideae</taxon>
        <taxon>Citrus</taxon>
    </lineage>
</organism>
<dbReference type="KEGG" id="cic:CICLE_v10033699mg"/>
<dbReference type="Gramene" id="ESR52165">
    <property type="protein sequence ID" value="ESR52165"/>
    <property type="gene ID" value="CICLE_v10033699mg"/>
</dbReference>
<reference evidence="2 3" key="1">
    <citation type="submission" date="2013-10" db="EMBL/GenBank/DDBJ databases">
        <authorList>
            <consortium name="International Citrus Genome Consortium"/>
            <person name="Jenkins J."/>
            <person name="Schmutz J."/>
            <person name="Prochnik S."/>
            <person name="Rokhsar D."/>
            <person name="Gmitter F."/>
            <person name="Ollitrault P."/>
            <person name="Machado M."/>
            <person name="Talon M."/>
            <person name="Wincker P."/>
            <person name="Jaillon O."/>
            <person name="Morgante M."/>
        </authorList>
    </citation>
    <scope>NUCLEOTIDE SEQUENCE</scope>
    <source>
        <strain evidence="3">cv. Clemenules</strain>
    </source>
</reference>
<evidence type="ECO:0000259" key="1">
    <source>
        <dbReference type="PROSITE" id="PS51819"/>
    </source>
</evidence>
<dbReference type="Gene3D" id="3.10.180.10">
    <property type="entry name" value="2,3-Dihydroxybiphenyl 1,2-Dioxygenase, domain 1"/>
    <property type="match status" value="1"/>
</dbReference>
<dbReference type="PANTHER" id="PTHR46142">
    <property type="match status" value="1"/>
</dbReference>
<proteinExistence type="predicted"/>
<accession>V4TKM3</accession>
<dbReference type="OMA" id="CENMEAI"/>
<dbReference type="EMBL" id="KI536726">
    <property type="protein sequence ID" value="ESR52165.1"/>
    <property type="molecule type" value="Genomic_DNA"/>
</dbReference>
<sequence length="100" mass="11483">MSLNHVSRLCRNVEDSSNFYTKVLGFVLIERPPAFDFAGAWLFNYGVGIHLVQSNNEDKLSPPDSAHLDPTDNHISFQCENMEAIEKRLKELDVKYIKRT</sequence>
<name>V4TKM3_CITCL</name>
<dbReference type="PANTHER" id="PTHR46142:SF8">
    <property type="entry name" value="EXPRESSED PROTEIN"/>
    <property type="match status" value="1"/>
</dbReference>
<dbReference type="eggNOG" id="ENOG502RY5R">
    <property type="taxonomic scope" value="Eukaryota"/>
</dbReference>
<evidence type="ECO:0000313" key="3">
    <source>
        <dbReference type="Proteomes" id="UP000030687"/>
    </source>
</evidence>
<dbReference type="InterPro" id="IPR037523">
    <property type="entry name" value="VOC_core"/>
</dbReference>